<dbReference type="GO" id="GO:0000976">
    <property type="term" value="F:transcription cis-regulatory region binding"/>
    <property type="evidence" value="ECO:0007669"/>
    <property type="project" value="InterPro"/>
</dbReference>
<evidence type="ECO:0000256" key="2">
    <source>
        <dbReference type="ARBA" id="ARBA00023242"/>
    </source>
</evidence>
<dbReference type="InterPro" id="IPR050936">
    <property type="entry name" value="AP-1-like"/>
</dbReference>
<protein>
    <recommendedName>
        <fullName evidence="4">BZIP domain-containing protein</fullName>
    </recommendedName>
</protein>
<evidence type="ECO:0000313" key="6">
    <source>
        <dbReference type="Proteomes" id="UP000235672"/>
    </source>
</evidence>
<dbReference type="PROSITE" id="PS00036">
    <property type="entry name" value="BZIP_BASIC"/>
    <property type="match status" value="1"/>
</dbReference>
<organism evidence="5 6">
    <name type="scientific">Hyaloscypha hepaticicola</name>
    <dbReference type="NCBI Taxonomy" id="2082293"/>
    <lineage>
        <taxon>Eukaryota</taxon>
        <taxon>Fungi</taxon>
        <taxon>Dikarya</taxon>
        <taxon>Ascomycota</taxon>
        <taxon>Pezizomycotina</taxon>
        <taxon>Leotiomycetes</taxon>
        <taxon>Helotiales</taxon>
        <taxon>Hyaloscyphaceae</taxon>
        <taxon>Hyaloscypha</taxon>
    </lineage>
</organism>
<dbReference type="OrthoDB" id="3507552at2759"/>
<keyword evidence="6" id="KW-1185">Reference proteome</keyword>
<dbReference type="GO" id="GO:0090575">
    <property type="term" value="C:RNA polymerase II transcription regulator complex"/>
    <property type="evidence" value="ECO:0007669"/>
    <property type="project" value="TreeGrafter"/>
</dbReference>
<dbReference type="Gene3D" id="1.20.5.170">
    <property type="match status" value="1"/>
</dbReference>
<evidence type="ECO:0000256" key="1">
    <source>
        <dbReference type="ARBA" id="ARBA00004123"/>
    </source>
</evidence>
<dbReference type="SUPFAM" id="SSF57959">
    <property type="entry name" value="Leucine zipper domain"/>
    <property type="match status" value="1"/>
</dbReference>
<feature type="region of interest" description="Disordered" evidence="3">
    <location>
        <begin position="69"/>
        <end position="102"/>
    </location>
</feature>
<dbReference type="AlphaFoldDB" id="A0A2J6PLE5"/>
<evidence type="ECO:0000256" key="3">
    <source>
        <dbReference type="SAM" id="MobiDB-lite"/>
    </source>
</evidence>
<keyword evidence="2" id="KW-0539">Nucleus</keyword>
<comment type="subcellular location">
    <subcellularLocation>
        <location evidence="1">Nucleus</location>
    </subcellularLocation>
</comment>
<name>A0A2J6PLE5_9HELO</name>
<gene>
    <name evidence="5" type="ORF">NA56DRAFT_710532</name>
</gene>
<dbReference type="PANTHER" id="PTHR40621">
    <property type="entry name" value="TRANSCRIPTION FACTOR KAPC-RELATED"/>
    <property type="match status" value="1"/>
</dbReference>
<dbReference type="CDD" id="cd14688">
    <property type="entry name" value="bZIP_YAP"/>
    <property type="match status" value="1"/>
</dbReference>
<dbReference type="Proteomes" id="UP000235672">
    <property type="component" value="Unassembled WGS sequence"/>
</dbReference>
<proteinExistence type="predicted"/>
<dbReference type="InterPro" id="IPR004827">
    <property type="entry name" value="bZIP"/>
</dbReference>
<feature type="compositionally biased region" description="Polar residues" evidence="3">
    <location>
        <begin position="69"/>
        <end position="89"/>
    </location>
</feature>
<evidence type="ECO:0000259" key="4">
    <source>
        <dbReference type="PROSITE" id="PS00036"/>
    </source>
</evidence>
<dbReference type="InterPro" id="IPR046347">
    <property type="entry name" value="bZIP_sf"/>
</dbReference>
<reference evidence="5 6" key="1">
    <citation type="submission" date="2016-05" db="EMBL/GenBank/DDBJ databases">
        <title>A degradative enzymes factory behind the ericoid mycorrhizal symbiosis.</title>
        <authorList>
            <consortium name="DOE Joint Genome Institute"/>
            <person name="Martino E."/>
            <person name="Morin E."/>
            <person name="Grelet G."/>
            <person name="Kuo A."/>
            <person name="Kohler A."/>
            <person name="Daghino S."/>
            <person name="Barry K."/>
            <person name="Choi C."/>
            <person name="Cichocki N."/>
            <person name="Clum A."/>
            <person name="Copeland A."/>
            <person name="Hainaut M."/>
            <person name="Haridas S."/>
            <person name="Labutti K."/>
            <person name="Lindquist E."/>
            <person name="Lipzen A."/>
            <person name="Khouja H.-R."/>
            <person name="Murat C."/>
            <person name="Ohm R."/>
            <person name="Olson A."/>
            <person name="Spatafora J."/>
            <person name="Veneault-Fourrey C."/>
            <person name="Henrissat B."/>
            <person name="Grigoriev I."/>
            <person name="Martin F."/>
            <person name="Perotto S."/>
        </authorList>
    </citation>
    <scope>NUCLEOTIDE SEQUENCE [LARGE SCALE GENOMIC DNA]</scope>
    <source>
        <strain evidence="5 6">UAMH 7357</strain>
    </source>
</reference>
<dbReference type="PANTHER" id="PTHR40621:SF6">
    <property type="entry name" value="AP-1-LIKE TRANSCRIPTION FACTOR YAP1-RELATED"/>
    <property type="match status" value="1"/>
</dbReference>
<feature type="region of interest" description="Disordered" evidence="3">
    <location>
        <begin position="108"/>
        <end position="127"/>
    </location>
</feature>
<sequence>MAAQQSQLISWEVQPSYNNEQQYPAPLNYYETPYVASALSLLIPAEVQYDPLPFAGTISDGSSTGWYMSGTELSPSSEASTLSPNTSFPDSDYPPSRPNQNGRIDEAAKKRRQQNRNSQIAHRQRSKKLVEDLRHEIEEYSEYSQEMYQTLQSLRETTKALVSTIEDALSRQPPMGRRFLERQRADVGGADSEPRGVFIKDTAVLFQAENMDKVMTESG</sequence>
<dbReference type="EMBL" id="KZ613518">
    <property type="protein sequence ID" value="PMD14847.1"/>
    <property type="molecule type" value="Genomic_DNA"/>
</dbReference>
<accession>A0A2J6PLE5</accession>
<evidence type="ECO:0000313" key="5">
    <source>
        <dbReference type="EMBL" id="PMD14847.1"/>
    </source>
</evidence>
<feature type="domain" description="BZIP" evidence="4">
    <location>
        <begin position="110"/>
        <end position="125"/>
    </location>
</feature>
<dbReference type="GO" id="GO:0001228">
    <property type="term" value="F:DNA-binding transcription activator activity, RNA polymerase II-specific"/>
    <property type="evidence" value="ECO:0007669"/>
    <property type="project" value="TreeGrafter"/>
</dbReference>